<accession>A0A850H5J5</accession>
<protein>
    <submittedName>
        <fullName evidence="8">DMT family transporter</fullName>
    </submittedName>
</protein>
<keyword evidence="3 6" id="KW-0812">Transmembrane</keyword>
<dbReference type="PANTHER" id="PTHR22911:SF6">
    <property type="entry name" value="SOLUTE CARRIER FAMILY 35 MEMBER G1"/>
    <property type="match status" value="1"/>
</dbReference>
<evidence type="ECO:0000256" key="6">
    <source>
        <dbReference type="SAM" id="Phobius"/>
    </source>
</evidence>
<evidence type="ECO:0000256" key="3">
    <source>
        <dbReference type="ARBA" id="ARBA00022692"/>
    </source>
</evidence>
<feature type="transmembrane region" description="Helical" evidence="6">
    <location>
        <begin position="153"/>
        <end position="173"/>
    </location>
</feature>
<feature type="transmembrane region" description="Helical" evidence="6">
    <location>
        <begin position="267"/>
        <end position="284"/>
    </location>
</feature>
<feature type="transmembrane region" description="Helical" evidence="6">
    <location>
        <begin position="72"/>
        <end position="92"/>
    </location>
</feature>
<dbReference type="Proteomes" id="UP000561438">
    <property type="component" value="Unassembled WGS sequence"/>
</dbReference>
<dbReference type="SUPFAM" id="SSF103481">
    <property type="entry name" value="Multidrug resistance efflux transporter EmrE"/>
    <property type="match status" value="2"/>
</dbReference>
<dbReference type="Pfam" id="PF00892">
    <property type="entry name" value="EamA"/>
    <property type="match status" value="2"/>
</dbReference>
<feature type="transmembrane region" description="Helical" evidence="6">
    <location>
        <begin position="241"/>
        <end position="261"/>
    </location>
</feature>
<comment type="subcellular location">
    <subcellularLocation>
        <location evidence="1">Membrane</location>
        <topology evidence="1">Multi-pass membrane protein</topology>
    </subcellularLocation>
</comment>
<dbReference type="AlphaFoldDB" id="A0A850H5J5"/>
<feature type="domain" description="EamA" evidence="7">
    <location>
        <begin position="12"/>
        <end position="139"/>
    </location>
</feature>
<dbReference type="Gene3D" id="1.10.3730.20">
    <property type="match status" value="1"/>
</dbReference>
<name>A0A850H5J5_9SPHN</name>
<evidence type="ECO:0000313" key="8">
    <source>
        <dbReference type="EMBL" id="NVD45123.1"/>
    </source>
</evidence>
<proteinExistence type="inferred from homology"/>
<dbReference type="EMBL" id="JABWGV010000003">
    <property type="protein sequence ID" value="NVD45123.1"/>
    <property type="molecule type" value="Genomic_DNA"/>
</dbReference>
<comment type="caution">
    <text evidence="8">The sequence shown here is derived from an EMBL/GenBank/DDBJ whole genome shotgun (WGS) entry which is preliminary data.</text>
</comment>
<dbReference type="RefSeq" id="WP_176267451.1">
    <property type="nucleotide sequence ID" value="NZ_JABWGV010000003.1"/>
</dbReference>
<sequence>MKRDHPLMPMALTLAGVGLLALMDAFMKGAALAVGAYSASVLRVALSFVIATPLWLLLGAKWPERTVLRLHLARGVVSAFMGLTFFYALTKLPIAETIAISFVAPILALYLAAVFLGETIGPKAITAAVLGFAGTLVIVGGKIGRGNAGEETWLGLAAIFVSALLYAVNFILIRKQSLAAIPLEIAAFHGGVQALVLGVFAPFLLVLPDPAVWSDLGIAAVLTVAGALAIAWAYARAEAQVLIPLEYSGFLWAALFGWLFFREPVTATTLIGAGLIVIGCMIAARRRPEQTAL</sequence>
<gene>
    <name evidence="8" type="ORF">HUV48_08830</name>
</gene>
<dbReference type="GO" id="GO:0016020">
    <property type="term" value="C:membrane"/>
    <property type="evidence" value="ECO:0007669"/>
    <property type="project" value="UniProtKB-SubCell"/>
</dbReference>
<keyword evidence="4 6" id="KW-1133">Transmembrane helix</keyword>
<evidence type="ECO:0000256" key="2">
    <source>
        <dbReference type="ARBA" id="ARBA00009853"/>
    </source>
</evidence>
<dbReference type="PANTHER" id="PTHR22911">
    <property type="entry name" value="ACYL-MALONYL CONDENSING ENZYME-RELATED"/>
    <property type="match status" value="1"/>
</dbReference>
<feature type="transmembrane region" description="Helical" evidence="6">
    <location>
        <begin position="98"/>
        <end position="117"/>
    </location>
</feature>
<keyword evidence="5 6" id="KW-0472">Membrane</keyword>
<keyword evidence="9" id="KW-1185">Reference proteome</keyword>
<feature type="transmembrane region" description="Helical" evidence="6">
    <location>
        <begin position="185"/>
        <end position="205"/>
    </location>
</feature>
<feature type="transmembrane region" description="Helical" evidence="6">
    <location>
        <begin position="43"/>
        <end position="60"/>
    </location>
</feature>
<organism evidence="8 9">
    <name type="scientific">Qipengyuania atrilutea</name>
    <dbReference type="NCBI Taxonomy" id="2744473"/>
    <lineage>
        <taxon>Bacteria</taxon>
        <taxon>Pseudomonadati</taxon>
        <taxon>Pseudomonadota</taxon>
        <taxon>Alphaproteobacteria</taxon>
        <taxon>Sphingomonadales</taxon>
        <taxon>Erythrobacteraceae</taxon>
        <taxon>Qipengyuania</taxon>
    </lineage>
</organism>
<comment type="similarity">
    <text evidence="2">Belongs to the drug/metabolite transporter (DMT) superfamily. 10 TMS drug/metabolite exporter (DME) (TC 2.A.7.3) family.</text>
</comment>
<reference evidence="8 9" key="1">
    <citation type="submission" date="2020-06" db="EMBL/GenBank/DDBJ databases">
        <title>Altererythrobacter sp. HHU K3-1.</title>
        <authorList>
            <person name="Zhang D."/>
            <person name="Xue H."/>
        </authorList>
    </citation>
    <scope>NUCLEOTIDE SEQUENCE [LARGE SCALE GENOMIC DNA]</scope>
    <source>
        <strain evidence="8 9">HHU K3-1</strain>
    </source>
</reference>
<dbReference type="InterPro" id="IPR000620">
    <property type="entry name" value="EamA_dom"/>
</dbReference>
<evidence type="ECO:0000259" key="7">
    <source>
        <dbReference type="Pfam" id="PF00892"/>
    </source>
</evidence>
<feature type="transmembrane region" description="Helical" evidence="6">
    <location>
        <begin position="124"/>
        <end position="141"/>
    </location>
</feature>
<evidence type="ECO:0000313" key="9">
    <source>
        <dbReference type="Proteomes" id="UP000561438"/>
    </source>
</evidence>
<evidence type="ECO:0000256" key="4">
    <source>
        <dbReference type="ARBA" id="ARBA00022989"/>
    </source>
</evidence>
<feature type="domain" description="EamA" evidence="7">
    <location>
        <begin position="154"/>
        <end position="283"/>
    </location>
</feature>
<evidence type="ECO:0000256" key="5">
    <source>
        <dbReference type="ARBA" id="ARBA00023136"/>
    </source>
</evidence>
<evidence type="ECO:0000256" key="1">
    <source>
        <dbReference type="ARBA" id="ARBA00004141"/>
    </source>
</evidence>
<feature type="transmembrane region" description="Helical" evidence="6">
    <location>
        <begin position="211"/>
        <end position="234"/>
    </location>
</feature>
<dbReference type="InterPro" id="IPR037185">
    <property type="entry name" value="EmrE-like"/>
</dbReference>